<keyword evidence="1" id="KW-0812">Transmembrane</keyword>
<keyword evidence="1" id="KW-1133">Transmembrane helix</keyword>
<evidence type="ECO:0000313" key="2">
    <source>
        <dbReference type="EMBL" id="WAW15752.1"/>
    </source>
</evidence>
<evidence type="ECO:0000256" key="1">
    <source>
        <dbReference type="SAM" id="Phobius"/>
    </source>
</evidence>
<evidence type="ECO:0000313" key="3">
    <source>
        <dbReference type="Proteomes" id="UP001164187"/>
    </source>
</evidence>
<keyword evidence="1" id="KW-0472">Membrane</keyword>
<name>A0ABY7JV34_9FIRM</name>
<dbReference type="RefSeq" id="WP_269312431.1">
    <property type="nucleotide sequence ID" value="NZ_CP114052.1"/>
</dbReference>
<proteinExistence type="predicted"/>
<protein>
    <submittedName>
        <fullName evidence="2">Uncharacterized protein</fullName>
    </submittedName>
</protein>
<reference evidence="2" key="1">
    <citation type="submission" date="2022-12" db="EMBL/GenBank/DDBJ databases">
        <title>Peptostreptococcus.</title>
        <authorList>
            <person name="Lee S.H."/>
        </authorList>
    </citation>
    <scope>NUCLEOTIDE SEQUENCE</scope>
    <source>
        <strain evidence="2">CBA3647</strain>
    </source>
</reference>
<dbReference type="EMBL" id="CP114052">
    <property type="protein sequence ID" value="WAW15752.1"/>
    <property type="molecule type" value="Genomic_DNA"/>
</dbReference>
<sequence length="62" mass="7699">MIQFIYGMIGCVLFNLVWFLIQLIKDKREEENSPTFESIEELQDYYFYNKKNDRTKNNEFKY</sequence>
<keyword evidence="3" id="KW-1185">Reference proteome</keyword>
<organism evidence="2 3">
    <name type="scientific">Peptostreptococcus equinus</name>
    <dbReference type="NCBI Taxonomy" id="3003601"/>
    <lineage>
        <taxon>Bacteria</taxon>
        <taxon>Bacillati</taxon>
        <taxon>Bacillota</taxon>
        <taxon>Clostridia</taxon>
        <taxon>Peptostreptococcales</taxon>
        <taxon>Peptostreptococcaceae</taxon>
        <taxon>Peptostreptococcus</taxon>
    </lineage>
</organism>
<dbReference type="Proteomes" id="UP001164187">
    <property type="component" value="Chromosome"/>
</dbReference>
<feature type="transmembrane region" description="Helical" evidence="1">
    <location>
        <begin position="6"/>
        <end position="24"/>
    </location>
</feature>
<accession>A0ABY7JV34</accession>
<gene>
    <name evidence="2" type="ORF">O0R46_04685</name>
</gene>